<evidence type="ECO:0000256" key="1">
    <source>
        <dbReference type="SAM" id="SignalP"/>
    </source>
</evidence>
<dbReference type="EMBL" id="FOKK01000015">
    <property type="protein sequence ID" value="SFB51699.1"/>
    <property type="molecule type" value="Genomic_DNA"/>
</dbReference>
<feature type="chain" id="PRO_5011509446" description="DUF2490 domain-containing protein" evidence="1">
    <location>
        <begin position="23"/>
        <end position="252"/>
    </location>
</feature>
<keyword evidence="1" id="KW-0732">Signal</keyword>
<evidence type="ECO:0008006" key="4">
    <source>
        <dbReference type="Google" id="ProtNLM"/>
    </source>
</evidence>
<name>A0A1I1BMS5_9BACT</name>
<dbReference type="Proteomes" id="UP000198790">
    <property type="component" value="Unassembled WGS sequence"/>
</dbReference>
<feature type="signal peptide" evidence="1">
    <location>
        <begin position="1"/>
        <end position="22"/>
    </location>
</feature>
<organism evidence="2 3">
    <name type="scientific">Algoriphagus aquimarinus</name>
    <dbReference type="NCBI Taxonomy" id="237018"/>
    <lineage>
        <taxon>Bacteria</taxon>
        <taxon>Pseudomonadati</taxon>
        <taxon>Bacteroidota</taxon>
        <taxon>Cytophagia</taxon>
        <taxon>Cytophagales</taxon>
        <taxon>Cyclobacteriaceae</taxon>
        <taxon>Algoriphagus</taxon>
    </lineage>
</organism>
<dbReference type="STRING" id="237018.SAMN04489723_11595"/>
<dbReference type="AlphaFoldDB" id="A0A1I1BMS5"/>
<accession>A0A1I1BMS5</accession>
<proteinExistence type="predicted"/>
<evidence type="ECO:0000313" key="3">
    <source>
        <dbReference type="Proteomes" id="UP000198790"/>
    </source>
</evidence>
<protein>
    <recommendedName>
        <fullName evidence="4">DUF2490 domain-containing protein</fullName>
    </recommendedName>
</protein>
<evidence type="ECO:0000313" key="2">
    <source>
        <dbReference type="EMBL" id="SFB51699.1"/>
    </source>
</evidence>
<keyword evidence="3" id="KW-1185">Reference proteome</keyword>
<gene>
    <name evidence="2" type="ORF">SAMN04489723_11595</name>
</gene>
<dbReference type="RefSeq" id="WP_175499736.1">
    <property type="nucleotide sequence ID" value="NZ_FOKK01000015.1"/>
</dbReference>
<dbReference type="InterPro" id="IPR019619">
    <property type="entry name" value="DUF2490"/>
</dbReference>
<dbReference type="Pfam" id="PF10677">
    <property type="entry name" value="DUF2490"/>
    <property type="match status" value="1"/>
</dbReference>
<reference evidence="2 3" key="1">
    <citation type="submission" date="2016-10" db="EMBL/GenBank/DDBJ databases">
        <authorList>
            <person name="de Groot N.N."/>
        </authorList>
    </citation>
    <scope>NUCLEOTIDE SEQUENCE [LARGE SCALE GENOMIC DNA]</scope>
    <source>
        <strain evidence="2 3">DSM 23399</strain>
    </source>
</reference>
<sequence length="252" mass="29394">MKALTYTSIFLFLSFLPQASIAQKDVTHQQLIWYGYFLTLPIDDNWSVVAEVQERHFVKPFAQHQLSLRAHVNRKIGKSGWVATAGFATFFQSPNNPRSELDLVEPELRAHIEMAYKQKFEKLTVDHRYRAEARYFHYLNLEKTELADCYYFGAFRFRYRITASYPIWKIKENQVLKVIAGDELMVQAGKKVSYTFDQNRLSAGLGLSISPGLNVEATYQKWINQRQNGAYFNRDIVRIVVNHRLATIKTQK</sequence>